<dbReference type="Proteomes" id="UP001141183">
    <property type="component" value="Unassembled WGS sequence"/>
</dbReference>
<reference evidence="1" key="1">
    <citation type="submission" date="2022-05" db="EMBL/GenBank/DDBJ databases">
        <title>Draft genome sequence of Clostridium tertium strain CP3 isolated from Peru.</title>
        <authorList>
            <person name="Hurtado R."/>
            <person name="Lima L."/>
            <person name="Sousa T."/>
            <person name="Jaiswal A.K."/>
            <person name="Tiwari S."/>
            <person name="Maturrano L."/>
            <person name="Brenig B."/>
            <person name="Azevedo V."/>
        </authorList>
    </citation>
    <scope>NUCLEOTIDE SEQUENCE</scope>
    <source>
        <strain evidence="1">CP3</strain>
    </source>
</reference>
<sequence length="45" mass="4830">MNIILGSTGQIGAMIVENLLSKGESGLENKISLSMGFKEYLESIL</sequence>
<dbReference type="AlphaFoldDB" id="A0A9X3XIM8"/>
<name>A0A9X3XIM8_9CLOT</name>
<comment type="caution">
    <text evidence="1">The sequence shown here is derived from an EMBL/GenBank/DDBJ whole genome shotgun (WGS) entry which is preliminary data.</text>
</comment>
<gene>
    <name evidence="1" type="ORF">NE398_05775</name>
</gene>
<dbReference type="RefSeq" id="WP_161956078.1">
    <property type="nucleotide sequence ID" value="NZ_JADMSE010000037.1"/>
</dbReference>
<keyword evidence="2" id="KW-1185">Reference proteome</keyword>
<evidence type="ECO:0000313" key="1">
    <source>
        <dbReference type="EMBL" id="MDC4239668.1"/>
    </source>
</evidence>
<protein>
    <submittedName>
        <fullName evidence="1">Uncharacterized protein</fullName>
    </submittedName>
</protein>
<accession>A0A9X3XIM8</accession>
<evidence type="ECO:0000313" key="2">
    <source>
        <dbReference type="Proteomes" id="UP001141183"/>
    </source>
</evidence>
<proteinExistence type="predicted"/>
<organism evidence="1 2">
    <name type="scientific">Clostridium tertium</name>
    <dbReference type="NCBI Taxonomy" id="1559"/>
    <lineage>
        <taxon>Bacteria</taxon>
        <taxon>Bacillati</taxon>
        <taxon>Bacillota</taxon>
        <taxon>Clostridia</taxon>
        <taxon>Eubacteriales</taxon>
        <taxon>Clostridiaceae</taxon>
        <taxon>Clostridium</taxon>
    </lineage>
</organism>
<dbReference type="EMBL" id="JAMRYU010000005">
    <property type="protein sequence ID" value="MDC4239668.1"/>
    <property type="molecule type" value="Genomic_DNA"/>
</dbReference>